<dbReference type="HOGENOM" id="CLU_3013817_0_0_1"/>
<reference evidence="1 2" key="1">
    <citation type="journal article" date="2012" name="Eukaryot. Cell">
        <title>Draft genome sequence of Aspergillus oryzae strain 3.042.</title>
        <authorList>
            <person name="Zhao G."/>
            <person name="Yao Y."/>
            <person name="Qi W."/>
            <person name="Wang C."/>
            <person name="Hou L."/>
            <person name="Zeng B."/>
            <person name="Cao X."/>
        </authorList>
    </citation>
    <scope>NUCLEOTIDE SEQUENCE [LARGE SCALE GENOMIC DNA]</scope>
    <source>
        <strain evidence="1 2">3.042</strain>
    </source>
</reference>
<accession>I7ZM00</accession>
<dbReference type="EMBL" id="AKHY01000211">
    <property type="protein sequence ID" value="EIT72837.1"/>
    <property type="molecule type" value="Genomic_DNA"/>
</dbReference>
<reference evidence="2" key="2">
    <citation type="submission" date="2012-06" db="EMBL/GenBank/DDBJ databases">
        <title>Comparative genomic analyses of Aspergillus oryzae 3.042 and A. oryzae RIB40 for soy-sauce fermentation.</title>
        <authorList>
            <person name="Zhao G."/>
            <person name="Hou L."/>
            <person name="Wang C."/>
            <person name="Cao X."/>
        </authorList>
    </citation>
    <scope>NUCLEOTIDE SEQUENCE [LARGE SCALE GENOMIC DNA]</scope>
    <source>
        <strain evidence="2">3.042</strain>
    </source>
</reference>
<organism evidence="1 2">
    <name type="scientific">Aspergillus oryzae (strain 3.042)</name>
    <name type="common">Yellow koji mold</name>
    <dbReference type="NCBI Taxonomy" id="1160506"/>
    <lineage>
        <taxon>Eukaryota</taxon>
        <taxon>Fungi</taxon>
        <taxon>Dikarya</taxon>
        <taxon>Ascomycota</taxon>
        <taxon>Pezizomycotina</taxon>
        <taxon>Eurotiomycetes</taxon>
        <taxon>Eurotiomycetidae</taxon>
        <taxon>Eurotiales</taxon>
        <taxon>Aspergillaceae</taxon>
        <taxon>Aspergillus</taxon>
        <taxon>Aspergillus subgen. Circumdati</taxon>
    </lineage>
</organism>
<name>I7ZM00_ASPO3</name>
<dbReference type="AlphaFoldDB" id="I7ZM00"/>
<gene>
    <name evidence="1" type="ORF">Ao3042_00945</name>
</gene>
<evidence type="ECO:0000313" key="2">
    <source>
        <dbReference type="Proteomes" id="UP000002812"/>
    </source>
</evidence>
<evidence type="ECO:0000313" key="1">
    <source>
        <dbReference type="EMBL" id="EIT72837.1"/>
    </source>
</evidence>
<dbReference type="Proteomes" id="UP000002812">
    <property type="component" value="Unassembled WGS sequence"/>
</dbReference>
<proteinExistence type="predicted"/>
<protein>
    <submittedName>
        <fullName evidence="1">Uncharacterized protein</fullName>
    </submittedName>
</protein>
<sequence length="56" mass="6393">MIAKASTPETPRRLNYDLCKVIAEAFGTKLPIFHKNIPHFVDSHLSPFSCPRRLRA</sequence>
<comment type="caution">
    <text evidence="1">The sequence shown here is derived from an EMBL/GenBank/DDBJ whole genome shotgun (WGS) entry which is preliminary data.</text>
</comment>